<keyword evidence="1" id="KW-0696">RNA-directed RNA polymerase</keyword>
<proteinExistence type="inferred from homology"/>
<reference evidence="3" key="1">
    <citation type="journal article" date="2021" name="Nat. Commun.">
        <title>Genetic determinants of endophytism in the Arabidopsis root mycobiome.</title>
        <authorList>
            <person name="Mesny F."/>
            <person name="Miyauchi S."/>
            <person name="Thiergart T."/>
            <person name="Pickel B."/>
            <person name="Atanasova L."/>
            <person name="Karlsson M."/>
            <person name="Huettel B."/>
            <person name="Barry K.W."/>
            <person name="Haridas S."/>
            <person name="Chen C."/>
            <person name="Bauer D."/>
            <person name="Andreopoulos W."/>
            <person name="Pangilinan J."/>
            <person name="LaButti K."/>
            <person name="Riley R."/>
            <person name="Lipzen A."/>
            <person name="Clum A."/>
            <person name="Drula E."/>
            <person name="Henrissat B."/>
            <person name="Kohler A."/>
            <person name="Grigoriev I.V."/>
            <person name="Martin F.M."/>
            <person name="Hacquard S."/>
        </authorList>
    </citation>
    <scope>NUCLEOTIDE SEQUENCE</scope>
    <source>
        <strain evidence="3">MPI-SDFR-AT-0073</strain>
    </source>
</reference>
<dbReference type="GO" id="GO:0003723">
    <property type="term" value="F:RNA binding"/>
    <property type="evidence" value="ECO:0007669"/>
    <property type="project" value="UniProtKB-KW"/>
</dbReference>
<protein>
    <recommendedName>
        <fullName evidence="1">RNA-dependent RNA polymerase</fullName>
        <ecNumber evidence="1">2.7.7.48</ecNumber>
    </recommendedName>
</protein>
<dbReference type="EC" id="2.7.7.48" evidence="1"/>
<dbReference type="InterPro" id="IPR007855">
    <property type="entry name" value="RDRP"/>
</dbReference>
<keyword evidence="1" id="KW-0548">Nucleotidyltransferase</keyword>
<dbReference type="GO" id="GO:0003968">
    <property type="term" value="F:RNA-directed RNA polymerase activity"/>
    <property type="evidence" value="ECO:0007669"/>
    <property type="project" value="UniProtKB-KW"/>
</dbReference>
<dbReference type="GO" id="GO:0031380">
    <property type="term" value="C:nuclear RNA-directed RNA polymerase complex"/>
    <property type="evidence" value="ECO:0007669"/>
    <property type="project" value="TreeGrafter"/>
</dbReference>
<dbReference type="Gene3D" id="1.10.8.790">
    <property type="entry name" value="RNA-dependent RNA polymerase, slab domain, helical subdomain-like"/>
    <property type="match status" value="1"/>
</dbReference>
<dbReference type="AlphaFoldDB" id="A0A9P8UPQ9"/>
<accession>A0A9P8UPQ9</accession>
<comment type="catalytic activity">
    <reaction evidence="1">
        <text>RNA(n) + a ribonucleoside 5'-triphosphate = RNA(n+1) + diphosphate</text>
        <dbReference type="Rhea" id="RHEA:21248"/>
        <dbReference type="Rhea" id="RHEA-COMP:14527"/>
        <dbReference type="Rhea" id="RHEA-COMP:17342"/>
        <dbReference type="ChEBI" id="CHEBI:33019"/>
        <dbReference type="ChEBI" id="CHEBI:61557"/>
        <dbReference type="ChEBI" id="CHEBI:140395"/>
        <dbReference type="EC" id="2.7.7.48"/>
    </reaction>
</comment>
<gene>
    <name evidence="3" type="ORF">BKA67DRAFT_516077</name>
</gene>
<organism evidence="3 4">
    <name type="scientific">Truncatella angustata</name>
    <dbReference type="NCBI Taxonomy" id="152316"/>
    <lineage>
        <taxon>Eukaryota</taxon>
        <taxon>Fungi</taxon>
        <taxon>Dikarya</taxon>
        <taxon>Ascomycota</taxon>
        <taxon>Pezizomycotina</taxon>
        <taxon>Sordariomycetes</taxon>
        <taxon>Xylariomycetidae</taxon>
        <taxon>Amphisphaeriales</taxon>
        <taxon>Sporocadaceae</taxon>
        <taxon>Truncatella</taxon>
    </lineage>
</organism>
<dbReference type="GO" id="GO:0030422">
    <property type="term" value="P:siRNA processing"/>
    <property type="evidence" value="ECO:0007669"/>
    <property type="project" value="TreeGrafter"/>
</dbReference>
<dbReference type="EMBL" id="JAGPXC010000003">
    <property type="protein sequence ID" value="KAH6655978.1"/>
    <property type="molecule type" value="Genomic_DNA"/>
</dbReference>
<sequence length="1020" mass="115963">MFDELLRIQATEAKTCPSITGSEDVKSDSEACVVTSSSLASLRADKHLESQKNLTFDQLPTALERRLDLIWPSIPVGLEKAPLIVLWETTRAALHCEVDLKDLKIAYDDKWIDQNTFWEFLQSHDAFRGKLLPQESDPSAWSVGHQESFRSGNSAVLLKASVSIEEKATPTFKLRLRPLQLSKSCRLHRRFGSDRFLEITLPTIDSWNSLSSPNAREVTAHWLTQKLHPMVGRKWTAFWIGPPQSSQSLDSPAPGSKPLVQQKIHFFAEEGIGLSSSQLQDSLSSNEAPSSKVSCRREAMLNWHLQFTQNQDQCYLKLFSRIQLGLTKTDPIGELQETQIRNHVDNLMSSTGEVMNDGVGRISKGYMVRIRDTLNIAYTPCVIQGRIGSAKGLWVIDKTSTDEEDWIETYERQRKWNCDWSDNDQRVLEVKTWAVEPRPATLNTQFLPILEDRAVNKALLLETISKRLSDHLRNDLLDLGSALDHPQQLSKWVYENAPRRVDGSYDGSIPFLGGLPEITHDILNFLINGGFNPLKLKFLQDLIFDLQKQKYNTLSTKMNVKLNRSAYVFMIADFERVLGPREVHLCFSSKFIDGPDEFMDLDGMNVLVSRCPAHLPSDIQKVTAVFKRELRHLRDVVVFPTTGDEPLAKILSGGDYDGDKAWVCWDPEIVNNFANSVVPPKPELDRYFARDQRTVGQMIHEYGERDYVASMIEAAFCFSLKKKFLGICTNHKERFCAEGNSVSDEATISLSWLLSELADEAKQGSNLTTEKWYLYLKEVVAKCHRPKPQINSPGFEKGTMCIVDYLKQTLKATIHDGLKTIYDSMTPRKADGTVLAQNYDADLSTYWDTFEDWVFHIFTAQSDEILCLANVRNCLQADLHATAVEWRKVMRPQSNDTSYQRNVQYVYAKWLEISPRPGVQGQLNDRLANLFEQQSCIPVELQQWNLLKASLTFKLFHNNTSPRFVWQIAGRQLQYIKAMRSGGGKPPVLVSAEMLAVLRPDSKYIQRMRAAEESSNSETG</sequence>
<dbReference type="OrthoDB" id="10055769at2759"/>
<comment type="similarity">
    <text evidence="1">Belongs to the RdRP family.</text>
</comment>
<dbReference type="RefSeq" id="XP_045960243.1">
    <property type="nucleotide sequence ID" value="XM_046097780.1"/>
</dbReference>
<keyword evidence="4" id="KW-1185">Reference proteome</keyword>
<evidence type="ECO:0000313" key="4">
    <source>
        <dbReference type="Proteomes" id="UP000758603"/>
    </source>
</evidence>
<dbReference type="PANTHER" id="PTHR23079:SF14">
    <property type="entry name" value="RNA-DEPENDENT RNA POLYMERASE"/>
    <property type="match status" value="1"/>
</dbReference>
<name>A0A9P8UPQ9_9PEZI</name>
<dbReference type="GeneID" id="70126672"/>
<evidence type="ECO:0000259" key="2">
    <source>
        <dbReference type="Pfam" id="PF05183"/>
    </source>
</evidence>
<dbReference type="Proteomes" id="UP000758603">
    <property type="component" value="Unassembled WGS sequence"/>
</dbReference>
<keyword evidence="1" id="KW-0694">RNA-binding</keyword>
<evidence type="ECO:0000256" key="1">
    <source>
        <dbReference type="RuleBase" id="RU363098"/>
    </source>
</evidence>
<comment type="caution">
    <text evidence="3">The sequence shown here is derived from an EMBL/GenBank/DDBJ whole genome shotgun (WGS) entry which is preliminary data.</text>
</comment>
<evidence type="ECO:0000313" key="3">
    <source>
        <dbReference type="EMBL" id="KAH6655978.1"/>
    </source>
</evidence>
<keyword evidence="1" id="KW-0808">Transferase</keyword>
<dbReference type="InterPro" id="IPR057596">
    <property type="entry name" value="RDRP_core"/>
</dbReference>
<dbReference type="PANTHER" id="PTHR23079">
    <property type="entry name" value="RNA-DEPENDENT RNA POLYMERASE"/>
    <property type="match status" value="1"/>
</dbReference>
<dbReference type="Pfam" id="PF05183">
    <property type="entry name" value="RdRP"/>
    <property type="match status" value="1"/>
</dbReference>
<feature type="domain" description="RDRP core" evidence="2">
    <location>
        <begin position="173"/>
        <end position="779"/>
    </location>
</feature>